<name>A0AAV4BQA6_9GAST</name>
<dbReference type="Proteomes" id="UP000735302">
    <property type="component" value="Unassembled WGS sequence"/>
</dbReference>
<keyword evidence="2" id="KW-1185">Reference proteome</keyword>
<evidence type="ECO:0000313" key="2">
    <source>
        <dbReference type="Proteomes" id="UP000735302"/>
    </source>
</evidence>
<accession>A0AAV4BQA6</accession>
<evidence type="ECO:0000313" key="1">
    <source>
        <dbReference type="EMBL" id="GFO21152.1"/>
    </source>
</evidence>
<dbReference type="AlphaFoldDB" id="A0AAV4BQA6"/>
<organism evidence="1 2">
    <name type="scientific">Plakobranchus ocellatus</name>
    <dbReference type="NCBI Taxonomy" id="259542"/>
    <lineage>
        <taxon>Eukaryota</taxon>
        <taxon>Metazoa</taxon>
        <taxon>Spiralia</taxon>
        <taxon>Lophotrochozoa</taxon>
        <taxon>Mollusca</taxon>
        <taxon>Gastropoda</taxon>
        <taxon>Heterobranchia</taxon>
        <taxon>Euthyneura</taxon>
        <taxon>Panpulmonata</taxon>
        <taxon>Sacoglossa</taxon>
        <taxon>Placobranchoidea</taxon>
        <taxon>Plakobranchidae</taxon>
        <taxon>Plakobranchus</taxon>
    </lineage>
</organism>
<sequence>MSKKSDTPRVPSLKSRLLSPQTWRPWLCPECPMCRSLIIFSHCPCKKESSFAGSEWYSTWGKLYLQHHNLDHESDTRERLLTFRPRLSSGTNYARYVLSKNAAERETQNMPCENLRSPKESHSLDSCTCYVCQLYQAQKVFPSKQDLSFTVLIPCVSCRSSMLCPCRQRSCDLTLKRHTPATSLSFKRRSRYVHKTTCRSLWAYPPAKGQYLQKFLFHSQQKCIFHRFAPLHLCMSTSDIGFHTPVLNHSLISRLLLSFLALGSGHPNIMLATAQRQKDSLSSSDRKRSRPDFCSRQDMWGSQSYCSLETCSCLNWLLKVHCFTEHDIPWEQLNVNVYSDSRNYVFLHGILRALVSLRDKLVHFWLYKRKQHEPCPTPGERPFRFSSQKDASSGKVFDVRSKLRSVCLQDTNGHGCPVVQCPKQPCPMLSRISGWDRGLCYKGRFSSSTPQGAFATVAPDPTTCPMVQQVFKGTPSPGPCDRYGQRKSL</sequence>
<reference evidence="1 2" key="1">
    <citation type="journal article" date="2021" name="Elife">
        <title>Chloroplast acquisition without the gene transfer in kleptoplastic sea slugs, Plakobranchus ocellatus.</title>
        <authorList>
            <person name="Maeda T."/>
            <person name="Takahashi S."/>
            <person name="Yoshida T."/>
            <person name="Shimamura S."/>
            <person name="Takaki Y."/>
            <person name="Nagai Y."/>
            <person name="Toyoda A."/>
            <person name="Suzuki Y."/>
            <person name="Arimoto A."/>
            <person name="Ishii H."/>
            <person name="Satoh N."/>
            <person name="Nishiyama T."/>
            <person name="Hasebe M."/>
            <person name="Maruyama T."/>
            <person name="Minagawa J."/>
            <person name="Obokata J."/>
            <person name="Shigenobu S."/>
        </authorList>
    </citation>
    <scope>NUCLEOTIDE SEQUENCE [LARGE SCALE GENOMIC DNA]</scope>
</reference>
<comment type="caution">
    <text evidence="1">The sequence shown here is derived from an EMBL/GenBank/DDBJ whole genome shotgun (WGS) entry which is preliminary data.</text>
</comment>
<proteinExistence type="predicted"/>
<protein>
    <submittedName>
        <fullName evidence="1">Uncharacterized protein</fullName>
    </submittedName>
</protein>
<dbReference type="EMBL" id="BLXT01005251">
    <property type="protein sequence ID" value="GFO21152.1"/>
    <property type="molecule type" value="Genomic_DNA"/>
</dbReference>
<gene>
    <name evidence="1" type="ORF">PoB_004765700</name>
</gene>